<dbReference type="AlphaFoldDB" id="I4CBQ5"/>
<dbReference type="Proteomes" id="UP000006055">
    <property type="component" value="Chromosome"/>
</dbReference>
<dbReference type="GO" id="GO:0016020">
    <property type="term" value="C:membrane"/>
    <property type="evidence" value="ECO:0007669"/>
    <property type="project" value="UniProtKB-SubCell"/>
</dbReference>
<comment type="similarity">
    <text evidence="6">Belongs to the inorganic phosphate transporter (PiT) (TC 2.A.20) family.</text>
</comment>
<dbReference type="PANTHER" id="PTHR11101">
    <property type="entry name" value="PHOSPHATE TRANSPORTER"/>
    <property type="match status" value="1"/>
</dbReference>
<dbReference type="HOGENOM" id="CLU_015355_3_3_7"/>
<dbReference type="OrthoDB" id="9779554at2"/>
<keyword evidence="8" id="KW-1185">Reference proteome</keyword>
<feature type="transmembrane region" description="Helical" evidence="6">
    <location>
        <begin position="46"/>
        <end position="63"/>
    </location>
</feature>
<dbReference type="STRING" id="706587.Desti_4363"/>
<dbReference type="GO" id="GO:0005315">
    <property type="term" value="F:phosphate transmembrane transporter activity"/>
    <property type="evidence" value="ECO:0007669"/>
    <property type="project" value="InterPro"/>
</dbReference>
<keyword evidence="3 6" id="KW-0812">Transmembrane</keyword>
<evidence type="ECO:0000313" key="7">
    <source>
        <dbReference type="EMBL" id="AFM26996.1"/>
    </source>
</evidence>
<dbReference type="RefSeq" id="WP_014812115.1">
    <property type="nucleotide sequence ID" value="NC_018025.1"/>
</dbReference>
<reference evidence="8" key="1">
    <citation type="submission" date="2012-06" db="EMBL/GenBank/DDBJ databases">
        <title>Complete sequence of chromosome of Desulfomonile tiedjei DSM 6799.</title>
        <authorList>
            <person name="Lucas S."/>
            <person name="Copeland A."/>
            <person name="Lapidus A."/>
            <person name="Glavina del Rio T."/>
            <person name="Dalin E."/>
            <person name="Tice H."/>
            <person name="Bruce D."/>
            <person name="Goodwin L."/>
            <person name="Pitluck S."/>
            <person name="Peters L."/>
            <person name="Ovchinnikova G."/>
            <person name="Zeytun A."/>
            <person name="Lu M."/>
            <person name="Kyrpides N."/>
            <person name="Mavromatis K."/>
            <person name="Ivanova N."/>
            <person name="Brettin T."/>
            <person name="Detter J.C."/>
            <person name="Han C."/>
            <person name="Larimer F."/>
            <person name="Land M."/>
            <person name="Hauser L."/>
            <person name="Markowitz V."/>
            <person name="Cheng J.-F."/>
            <person name="Hugenholtz P."/>
            <person name="Woyke T."/>
            <person name="Wu D."/>
            <person name="Spring S."/>
            <person name="Schroeder M."/>
            <person name="Brambilla E."/>
            <person name="Klenk H.-P."/>
            <person name="Eisen J.A."/>
        </authorList>
    </citation>
    <scope>NUCLEOTIDE SEQUENCE [LARGE SCALE GENOMIC DNA]</scope>
    <source>
        <strain evidence="8">ATCC 49306 / DSM 6799 / DCB-1</strain>
    </source>
</reference>
<dbReference type="EMBL" id="CP003360">
    <property type="protein sequence ID" value="AFM26996.1"/>
    <property type="molecule type" value="Genomic_DNA"/>
</dbReference>
<sequence length="415" mass="43845">MVNSEFVLLILSVVAGAYMAWNIGANDCSNAMASAVGAKVITLRQALVLATVLTFLGATFVGSHVARTILNDIVNQETIKNPVLVWLGLLSALFSASLWVCLSTYKNLPVSTTHSIIGAMIGVGLVAGGPSVVHWSKVGFIFLSWILSPILSGVAAFFIFKFIDRTILSRLDTARGAVFVSPILVAATVFIVTLSLVSKTPLGDKLQINGSEALLIAMIAALVSHVASFSILKYKLNQGEFAVAEQIFRYLQVMTSCYVSFGTGANDVANAMGPLAGIYYIYCHGAIAEQTPIAPVLLAFGGVMICIGVWTWGYRVIETMGSKITELTSVRGFTVEFSAATVILVASMMGLPVSTTHAAVGAFVGVGLARGLQGLLDLGTLAQIMVYWLITVPVAAITSALIYMGLILLFMGSSL</sequence>
<dbReference type="KEGG" id="dti:Desti_4363"/>
<organism evidence="7 8">
    <name type="scientific">Desulfomonile tiedjei (strain ATCC 49306 / DSM 6799 / DCB-1)</name>
    <dbReference type="NCBI Taxonomy" id="706587"/>
    <lineage>
        <taxon>Bacteria</taxon>
        <taxon>Pseudomonadati</taxon>
        <taxon>Thermodesulfobacteriota</taxon>
        <taxon>Desulfomonilia</taxon>
        <taxon>Desulfomonilales</taxon>
        <taxon>Desulfomonilaceae</taxon>
        <taxon>Desulfomonile</taxon>
    </lineage>
</organism>
<dbReference type="InterPro" id="IPR001204">
    <property type="entry name" value="Phos_transporter"/>
</dbReference>
<dbReference type="Pfam" id="PF01384">
    <property type="entry name" value="PHO4"/>
    <property type="match status" value="1"/>
</dbReference>
<name>I4CBQ5_DESTA</name>
<evidence type="ECO:0000256" key="5">
    <source>
        <dbReference type="ARBA" id="ARBA00023136"/>
    </source>
</evidence>
<proteinExistence type="inferred from homology"/>
<keyword evidence="2 6" id="KW-0813">Transport</keyword>
<evidence type="ECO:0000256" key="3">
    <source>
        <dbReference type="ARBA" id="ARBA00022692"/>
    </source>
</evidence>
<evidence type="ECO:0000256" key="1">
    <source>
        <dbReference type="ARBA" id="ARBA00004141"/>
    </source>
</evidence>
<evidence type="ECO:0000313" key="8">
    <source>
        <dbReference type="Proteomes" id="UP000006055"/>
    </source>
</evidence>
<feature type="transmembrane region" description="Helical" evidence="6">
    <location>
        <begin position="6"/>
        <end position="25"/>
    </location>
</feature>
<feature type="transmembrane region" description="Helical" evidence="6">
    <location>
        <begin position="296"/>
        <end position="317"/>
    </location>
</feature>
<keyword evidence="5 6" id="KW-0472">Membrane</keyword>
<dbReference type="PANTHER" id="PTHR11101:SF80">
    <property type="entry name" value="PHOSPHATE TRANSPORTER"/>
    <property type="match status" value="1"/>
</dbReference>
<dbReference type="GO" id="GO:0035435">
    <property type="term" value="P:phosphate ion transmembrane transport"/>
    <property type="evidence" value="ECO:0007669"/>
    <property type="project" value="TreeGrafter"/>
</dbReference>
<comment type="subcellular location">
    <subcellularLocation>
        <location evidence="1 6">Membrane</location>
        <topology evidence="1 6">Multi-pass membrane protein</topology>
    </subcellularLocation>
</comment>
<feature type="transmembrane region" description="Helical" evidence="6">
    <location>
        <begin position="139"/>
        <end position="163"/>
    </location>
</feature>
<dbReference type="eggNOG" id="COG0306">
    <property type="taxonomic scope" value="Bacteria"/>
</dbReference>
<feature type="transmembrane region" description="Helical" evidence="6">
    <location>
        <begin position="213"/>
        <end position="232"/>
    </location>
</feature>
<evidence type="ECO:0000256" key="6">
    <source>
        <dbReference type="RuleBase" id="RU363058"/>
    </source>
</evidence>
<feature type="transmembrane region" description="Helical" evidence="6">
    <location>
        <begin position="83"/>
        <end position="102"/>
    </location>
</feature>
<keyword evidence="6" id="KW-0592">Phosphate transport</keyword>
<keyword evidence="4 6" id="KW-1133">Transmembrane helix</keyword>
<evidence type="ECO:0000256" key="4">
    <source>
        <dbReference type="ARBA" id="ARBA00022989"/>
    </source>
</evidence>
<feature type="transmembrane region" description="Helical" evidence="6">
    <location>
        <begin position="337"/>
        <end position="366"/>
    </location>
</feature>
<feature type="transmembrane region" description="Helical" evidence="6">
    <location>
        <begin position="175"/>
        <end position="197"/>
    </location>
</feature>
<feature type="transmembrane region" description="Helical" evidence="6">
    <location>
        <begin position="114"/>
        <end position="133"/>
    </location>
</feature>
<feature type="transmembrane region" description="Helical" evidence="6">
    <location>
        <begin position="386"/>
        <end position="411"/>
    </location>
</feature>
<protein>
    <recommendedName>
        <fullName evidence="6">Phosphate transporter</fullName>
    </recommendedName>
</protein>
<dbReference type="PATRIC" id="fig|706587.4.peg.4949"/>
<gene>
    <name evidence="7" type="ordered locus">Desti_4363</name>
</gene>
<accession>I4CBQ5</accession>
<evidence type="ECO:0000256" key="2">
    <source>
        <dbReference type="ARBA" id="ARBA00022448"/>
    </source>
</evidence>